<evidence type="ECO:0000313" key="20">
    <source>
        <dbReference type="EMBL" id="CAL4042413.1"/>
    </source>
</evidence>
<dbReference type="InterPro" id="IPR005147">
    <property type="entry name" value="tRNA_synthase_B5-dom"/>
</dbReference>
<dbReference type="PROSITE" id="PS51483">
    <property type="entry name" value="B5"/>
    <property type="match status" value="1"/>
</dbReference>
<evidence type="ECO:0000256" key="14">
    <source>
        <dbReference type="ARBA" id="ARBA00049255"/>
    </source>
</evidence>
<keyword evidence="12 15" id="KW-0648">Protein biosynthesis</keyword>
<dbReference type="InterPro" id="IPR012340">
    <property type="entry name" value="NA-bd_OB-fold"/>
</dbReference>
<feature type="binding site" evidence="15">
    <location>
        <position position="459"/>
    </location>
    <ligand>
        <name>Mg(2+)</name>
        <dbReference type="ChEBI" id="CHEBI:18420"/>
        <note>shared with alpha subunit</note>
    </ligand>
</feature>
<dbReference type="CDD" id="cd00769">
    <property type="entry name" value="PheRS_beta_core"/>
    <property type="match status" value="1"/>
</dbReference>
<keyword evidence="9 15" id="KW-0067">ATP-binding</keyword>
<keyword evidence="8 15" id="KW-0547">Nucleotide-binding</keyword>
<comment type="cofactor">
    <cofactor evidence="15">
        <name>Mg(2+)</name>
        <dbReference type="ChEBI" id="CHEBI:18420"/>
    </cofactor>
    <text evidence="15">Binds 2 magnesium ions per tetramer.</text>
</comment>
<comment type="caution">
    <text evidence="15">Lacks conserved residue(s) required for the propagation of feature annotation.</text>
</comment>
<dbReference type="Gene3D" id="2.40.50.140">
    <property type="entry name" value="Nucleic acid-binding proteins"/>
    <property type="match status" value="1"/>
</dbReference>
<feature type="binding site" evidence="15">
    <location>
        <position position="468"/>
    </location>
    <ligand>
        <name>Mg(2+)</name>
        <dbReference type="ChEBI" id="CHEBI:18420"/>
        <note>shared with alpha subunit</note>
    </ligand>
</feature>
<evidence type="ECO:0000256" key="4">
    <source>
        <dbReference type="ARBA" id="ARBA00022490"/>
    </source>
</evidence>
<dbReference type="InterPro" id="IPR020825">
    <property type="entry name" value="Phe-tRNA_synthase-like_B3/B4"/>
</dbReference>
<comment type="subunit">
    <text evidence="3 15">Tetramer of two alpha and two beta subunits.</text>
</comment>
<dbReference type="EMBL" id="OZ060371">
    <property type="protein sequence ID" value="CAL4042413.1"/>
    <property type="molecule type" value="Genomic_DNA"/>
</dbReference>
<evidence type="ECO:0000256" key="13">
    <source>
        <dbReference type="ARBA" id="ARBA00023146"/>
    </source>
</evidence>
<name>A0AAT9IG41_9GAMM</name>
<dbReference type="InterPro" id="IPR009061">
    <property type="entry name" value="DNA-bd_dom_put_sf"/>
</dbReference>
<reference evidence="20" key="1">
    <citation type="submission" date="2024-06" db="EMBL/GenBank/DDBJ databases">
        <authorList>
            <person name="Manzano-Marin A."/>
            <person name="Manzano-Marin A."/>
            <person name="Alejandro Manzano Marin A."/>
        </authorList>
    </citation>
    <scope>NUCLEOTIDE SEQUENCE</scope>
    <source>
        <strain evidence="20">Ancorni-2928</strain>
    </source>
</reference>
<dbReference type="Gene3D" id="3.30.70.380">
    <property type="entry name" value="Ferrodoxin-fold anticodon-binding domain"/>
    <property type="match status" value="1"/>
</dbReference>
<evidence type="ECO:0000256" key="12">
    <source>
        <dbReference type="ARBA" id="ARBA00022917"/>
    </source>
</evidence>
<evidence type="ECO:0000259" key="18">
    <source>
        <dbReference type="PROSITE" id="PS51447"/>
    </source>
</evidence>
<dbReference type="InterPro" id="IPR045060">
    <property type="entry name" value="Phe-tRNA-ligase_IIc_bsu"/>
</dbReference>
<dbReference type="AlphaFoldDB" id="A0AAT9IG41"/>
<evidence type="ECO:0000256" key="7">
    <source>
        <dbReference type="ARBA" id="ARBA00022723"/>
    </source>
</evidence>
<dbReference type="HAMAP" id="MF_00283">
    <property type="entry name" value="Phe_tRNA_synth_beta1"/>
    <property type="match status" value="1"/>
</dbReference>
<evidence type="ECO:0000256" key="16">
    <source>
        <dbReference type="PROSITE-ProRule" id="PRU00209"/>
    </source>
</evidence>
<dbReference type="GO" id="GO:0009328">
    <property type="term" value="C:phenylalanine-tRNA ligase complex"/>
    <property type="evidence" value="ECO:0007669"/>
    <property type="project" value="TreeGrafter"/>
</dbReference>
<comment type="subcellular location">
    <subcellularLocation>
        <location evidence="1 15">Cytoplasm</location>
    </subcellularLocation>
</comment>
<evidence type="ECO:0000256" key="6">
    <source>
        <dbReference type="ARBA" id="ARBA00022598"/>
    </source>
</evidence>
<feature type="binding site" evidence="15">
    <location>
        <position position="469"/>
    </location>
    <ligand>
        <name>Mg(2+)</name>
        <dbReference type="ChEBI" id="CHEBI:18420"/>
        <note>shared with alpha subunit</note>
    </ligand>
</feature>
<dbReference type="PANTHER" id="PTHR10947">
    <property type="entry name" value="PHENYLALANYL-TRNA SYNTHETASE BETA CHAIN AND LEUCINE-RICH REPEAT-CONTAINING PROTEIN 47"/>
    <property type="match status" value="1"/>
</dbReference>
<dbReference type="GO" id="GO:0000049">
    <property type="term" value="F:tRNA binding"/>
    <property type="evidence" value="ECO:0007669"/>
    <property type="project" value="UniProtKB-UniRule"/>
</dbReference>
<dbReference type="InterPro" id="IPR041616">
    <property type="entry name" value="PheRS_beta_core"/>
</dbReference>
<keyword evidence="7 15" id="KW-0479">Metal-binding</keyword>
<dbReference type="GO" id="GO:0006432">
    <property type="term" value="P:phenylalanyl-tRNA aminoacylation"/>
    <property type="evidence" value="ECO:0007669"/>
    <property type="project" value="UniProtKB-UniRule"/>
</dbReference>
<evidence type="ECO:0000259" key="17">
    <source>
        <dbReference type="PROSITE" id="PS50886"/>
    </source>
</evidence>
<accession>A0AAT9IG41</accession>
<dbReference type="SUPFAM" id="SSF50249">
    <property type="entry name" value="Nucleic acid-binding proteins"/>
    <property type="match status" value="1"/>
</dbReference>
<sequence>MKFSESWFREWINPQIDTSTLCNQLTEIGFEANIYNPIFLNDFHNIITGKIINELKVKKKNKLKYFNVDIGRNKSIIAYSILDDIYIGKTVAIATKKSVLTKKLTIKKILIAKNIYSEGKICTFLDLGIDSSKKEIIEISSQYPLGTDIKKIFSHFFPIINVLATPNRSYGLSLFTLAKEIAVINNLSLPFIKIKNTKKNQKNKININIEKNLQHVVKYCGKKIKNINLKKETPFWLKERLRFSEILPKKNILDNIINYVYIELGQPVHIINSSLIKNELFIRHPKKKEIKKLHAEKKIILSKTSIVVSNAKNILSLGNNLNENTFHMQKRSTNIFIGSIFLKPYSSFHNLNKNDIFSQNNYRIYEYSTDYGLQTKLINYTSSLIVNLCDGIEQSINLSHNNTIHYERIKINIQLKNFNKLLGCHIQKNVIFKILQKIGYEILQNDKTITVIVPNWRYDIKIEEHVIEDFLRIYGYKKIDYLPIKYHTYKSQKNCKKFNLHRIKYLLIDKGYYEVITYGFVDPNMQNLFFTNNNYLTIKNPISKELSTMRQSMWIGLLSSIEYNQNRQNHSLRFFESGICFIKENTKELKVKEIHVLSGAINGLFYPTNWDGKNRTYNFYDLKGDVESILELCVNMKKIEFLPAKITGLHAGKSAYIYINKTIIGKIGELDPRISKQFNLKNSTVLFELFLDKIKEKKTKVIHAISQYPTIQRDISIMLPMFTLSSNIIKTCIKIIDNNLTKIHITDVYYGNHIQKNKKSLTIKFIFQHYKKTYTNREIDTIINNCIHILEKKYKASLRQI</sequence>
<dbReference type="Pfam" id="PF03483">
    <property type="entry name" value="B3_4"/>
    <property type="match status" value="1"/>
</dbReference>
<protein>
    <recommendedName>
        <fullName evidence="15">Phenylalanine--tRNA ligase beta subunit</fullName>
        <ecNumber evidence="15">6.1.1.20</ecNumber>
    </recommendedName>
    <alternativeName>
        <fullName evidence="15">Phenylalanyl-tRNA synthetase beta subunit</fullName>
        <shortName evidence="15">PheRS</shortName>
    </alternativeName>
</protein>
<dbReference type="SMART" id="SM00874">
    <property type="entry name" value="B5"/>
    <property type="match status" value="1"/>
</dbReference>
<evidence type="ECO:0000256" key="15">
    <source>
        <dbReference type="HAMAP-Rule" id="MF_00283"/>
    </source>
</evidence>
<dbReference type="Pfam" id="PF03147">
    <property type="entry name" value="FDX-ACB"/>
    <property type="match status" value="1"/>
</dbReference>
<evidence type="ECO:0000256" key="3">
    <source>
        <dbReference type="ARBA" id="ARBA00011209"/>
    </source>
</evidence>
<evidence type="ECO:0000259" key="19">
    <source>
        <dbReference type="PROSITE" id="PS51483"/>
    </source>
</evidence>
<evidence type="ECO:0000256" key="2">
    <source>
        <dbReference type="ARBA" id="ARBA00008653"/>
    </source>
</evidence>
<dbReference type="Gene3D" id="3.30.56.10">
    <property type="match status" value="2"/>
</dbReference>
<evidence type="ECO:0000256" key="9">
    <source>
        <dbReference type="ARBA" id="ARBA00022840"/>
    </source>
</evidence>
<comment type="similarity">
    <text evidence="2 15">Belongs to the phenylalanyl-tRNA synthetase beta subunit family. Type 1 subfamily.</text>
</comment>
<dbReference type="SUPFAM" id="SSF55681">
    <property type="entry name" value="Class II aaRS and biotin synthetases"/>
    <property type="match status" value="1"/>
</dbReference>
<dbReference type="Pfam" id="PF03484">
    <property type="entry name" value="B5"/>
    <property type="match status" value="1"/>
</dbReference>
<dbReference type="EC" id="6.1.1.20" evidence="15"/>
<dbReference type="SUPFAM" id="SSF46955">
    <property type="entry name" value="Putative DNA-binding domain"/>
    <property type="match status" value="1"/>
</dbReference>
<evidence type="ECO:0000256" key="5">
    <source>
        <dbReference type="ARBA" id="ARBA00022555"/>
    </source>
</evidence>
<dbReference type="InterPro" id="IPR005146">
    <property type="entry name" value="B3/B4_tRNA-bd"/>
</dbReference>
<dbReference type="PROSITE" id="PS51447">
    <property type="entry name" value="FDX_ACB"/>
    <property type="match status" value="1"/>
</dbReference>
<proteinExistence type="inferred from homology"/>
<dbReference type="InterPro" id="IPR002547">
    <property type="entry name" value="tRNA-bd_dom"/>
</dbReference>
<evidence type="ECO:0000256" key="10">
    <source>
        <dbReference type="ARBA" id="ARBA00022842"/>
    </source>
</evidence>
<dbReference type="InterPro" id="IPR045864">
    <property type="entry name" value="aa-tRNA-synth_II/BPL/LPL"/>
</dbReference>
<dbReference type="FunFam" id="3.30.930.10:FF:000022">
    <property type="entry name" value="Phenylalanine--tRNA ligase beta subunit"/>
    <property type="match status" value="1"/>
</dbReference>
<dbReference type="Pfam" id="PF17759">
    <property type="entry name" value="tRNA_synthFbeta"/>
    <property type="match status" value="1"/>
</dbReference>
<evidence type="ECO:0000256" key="8">
    <source>
        <dbReference type="ARBA" id="ARBA00022741"/>
    </source>
</evidence>
<gene>
    <name evidence="15 20" type="primary">pheT</name>
    <name evidence="20" type="ORF">BUANCORI2928_106</name>
</gene>
<keyword evidence="10 15" id="KW-0460">Magnesium</keyword>
<dbReference type="InterPro" id="IPR036690">
    <property type="entry name" value="Fdx_antiC-bd_sf"/>
</dbReference>
<dbReference type="NCBIfam" id="TIGR00472">
    <property type="entry name" value="pheT_bact"/>
    <property type="match status" value="1"/>
</dbReference>
<dbReference type="SMART" id="SM00873">
    <property type="entry name" value="B3_4"/>
    <property type="match status" value="1"/>
</dbReference>
<evidence type="ECO:0000256" key="11">
    <source>
        <dbReference type="ARBA" id="ARBA00022884"/>
    </source>
</evidence>
<keyword evidence="4 15" id="KW-0963">Cytoplasm</keyword>
<dbReference type="PANTHER" id="PTHR10947:SF0">
    <property type="entry name" value="PHENYLALANINE--TRNA LIGASE BETA SUBUNIT"/>
    <property type="match status" value="1"/>
</dbReference>
<dbReference type="GO" id="GO:0004826">
    <property type="term" value="F:phenylalanine-tRNA ligase activity"/>
    <property type="evidence" value="ECO:0007669"/>
    <property type="project" value="UniProtKB-UniRule"/>
</dbReference>
<comment type="catalytic activity">
    <reaction evidence="14 15">
        <text>tRNA(Phe) + L-phenylalanine + ATP = L-phenylalanyl-tRNA(Phe) + AMP + diphosphate + H(+)</text>
        <dbReference type="Rhea" id="RHEA:19413"/>
        <dbReference type="Rhea" id="RHEA-COMP:9668"/>
        <dbReference type="Rhea" id="RHEA-COMP:9699"/>
        <dbReference type="ChEBI" id="CHEBI:15378"/>
        <dbReference type="ChEBI" id="CHEBI:30616"/>
        <dbReference type="ChEBI" id="CHEBI:33019"/>
        <dbReference type="ChEBI" id="CHEBI:58095"/>
        <dbReference type="ChEBI" id="CHEBI:78442"/>
        <dbReference type="ChEBI" id="CHEBI:78531"/>
        <dbReference type="ChEBI" id="CHEBI:456215"/>
        <dbReference type="EC" id="6.1.1.20"/>
    </reaction>
</comment>
<dbReference type="Gene3D" id="3.30.930.10">
    <property type="entry name" value="Bira Bifunctional Protein, Domain 2"/>
    <property type="match status" value="1"/>
</dbReference>
<dbReference type="GO" id="GO:0005524">
    <property type="term" value="F:ATP binding"/>
    <property type="evidence" value="ECO:0007669"/>
    <property type="project" value="UniProtKB-UniRule"/>
</dbReference>
<keyword evidence="11 16" id="KW-0694">RNA-binding</keyword>
<dbReference type="PROSITE" id="PS50886">
    <property type="entry name" value="TRBD"/>
    <property type="match status" value="1"/>
</dbReference>
<dbReference type="SUPFAM" id="SSF56037">
    <property type="entry name" value="PheT/TilS domain"/>
    <property type="match status" value="1"/>
</dbReference>
<keyword evidence="13 15" id="KW-0030">Aminoacyl-tRNA synthetase</keyword>
<evidence type="ECO:0000256" key="1">
    <source>
        <dbReference type="ARBA" id="ARBA00004496"/>
    </source>
</evidence>
<feature type="domain" description="FDX-ACB" evidence="18">
    <location>
        <begin position="706"/>
        <end position="799"/>
    </location>
</feature>
<dbReference type="Gene3D" id="3.50.40.10">
    <property type="entry name" value="Phenylalanyl-trna Synthetase, Chain B, domain 3"/>
    <property type="match status" value="1"/>
</dbReference>
<organism evidence="20">
    <name type="scientific">Buchnera aphidicola</name>
    <name type="common">Anoecia corni</name>
    <dbReference type="NCBI Taxonomy" id="2994477"/>
    <lineage>
        <taxon>Bacteria</taxon>
        <taxon>Pseudomonadati</taxon>
        <taxon>Pseudomonadota</taxon>
        <taxon>Gammaproteobacteria</taxon>
        <taxon>Enterobacterales</taxon>
        <taxon>Erwiniaceae</taxon>
        <taxon>Buchnera</taxon>
    </lineage>
</organism>
<dbReference type="GO" id="GO:0000287">
    <property type="term" value="F:magnesium ion binding"/>
    <property type="evidence" value="ECO:0007669"/>
    <property type="project" value="UniProtKB-UniRule"/>
</dbReference>
<feature type="domain" description="B5" evidence="19">
    <location>
        <begin position="406"/>
        <end position="481"/>
    </location>
</feature>
<keyword evidence="5 16" id="KW-0820">tRNA-binding</keyword>
<keyword evidence="6 15" id="KW-0436">Ligase</keyword>
<dbReference type="SUPFAM" id="SSF54991">
    <property type="entry name" value="Anticodon-binding domain of PheRS"/>
    <property type="match status" value="1"/>
</dbReference>
<dbReference type="InterPro" id="IPR005121">
    <property type="entry name" value="Fdx_antiC-bd"/>
</dbReference>
<dbReference type="SMART" id="SM00896">
    <property type="entry name" value="FDX-ACB"/>
    <property type="match status" value="1"/>
</dbReference>
<dbReference type="InterPro" id="IPR004532">
    <property type="entry name" value="Phe-tRNA-ligase_IIc_bsu_bact"/>
</dbReference>
<dbReference type="RefSeq" id="WP_367681081.1">
    <property type="nucleotide sequence ID" value="NZ_OZ060371.1"/>
</dbReference>
<feature type="domain" description="TRNA-binding" evidence="17">
    <location>
        <begin position="40"/>
        <end position="150"/>
    </location>
</feature>